<dbReference type="PANTHER" id="PTHR46797:SF23">
    <property type="entry name" value="HTH-TYPE TRANSCRIPTIONAL REGULATOR SUTR"/>
    <property type="match status" value="1"/>
</dbReference>
<dbReference type="Proteomes" id="UP000075418">
    <property type="component" value="Unassembled WGS sequence"/>
</dbReference>
<dbReference type="InterPro" id="IPR010982">
    <property type="entry name" value="Lambda_DNA-bd_dom_sf"/>
</dbReference>
<accession>A0A151A456</accession>
<dbReference type="Pfam" id="PF01381">
    <property type="entry name" value="HTH_3"/>
    <property type="match status" value="1"/>
</dbReference>
<evidence type="ECO:0000256" key="2">
    <source>
        <dbReference type="ARBA" id="ARBA00023125"/>
    </source>
</evidence>
<dbReference type="Gene3D" id="2.60.120.10">
    <property type="entry name" value="Jelly Rolls"/>
    <property type="match status" value="1"/>
</dbReference>
<feature type="domain" description="HTH cro/C1-type" evidence="4">
    <location>
        <begin position="15"/>
        <end position="66"/>
    </location>
</feature>
<reference evidence="5 6" key="1">
    <citation type="submission" date="2016-02" db="EMBL/GenBank/DDBJ databases">
        <title>Draft genome sequence of hydrocarbon degrading Staphylococcus saprophyticus Strain CNV2, isolated from crude-oil contaminated soil from Noonmati Oil Refinery, Guwahati, Assam, India.</title>
        <authorList>
            <person name="Mukherjee A."/>
            <person name="Chettri B."/>
            <person name="Langpoklakpam J."/>
            <person name="Singh A.K."/>
            <person name="Chattopadhyay D.J."/>
        </authorList>
    </citation>
    <scope>NUCLEOTIDE SEQUENCE [LARGE SCALE GENOMIC DNA]</scope>
    <source>
        <strain evidence="5 6">CNV2</strain>
    </source>
</reference>
<name>A0A151A456_9STAP</name>
<gene>
    <name evidence="5" type="ORF">A0131_03920</name>
</gene>
<dbReference type="Pfam" id="PF07883">
    <property type="entry name" value="Cupin_2"/>
    <property type="match status" value="1"/>
</dbReference>
<proteinExistence type="predicted"/>
<dbReference type="EMBL" id="LUGM01000002">
    <property type="protein sequence ID" value="KYH13950.1"/>
    <property type="molecule type" value="Genomic_DNA"/>
</dbReference>
<dbReference type="InterPro" id="IPR013096">
    <property type="entry name" value="Cupin_2"/>
</dbReference>
<comment type="caution">
    <text evidence="5">The sequence shown here is derived from an EMBL/GenBank/DDBJ whole genome shotgun (WGS) entry which is preliminary data.</text>
</comment>
<dbReference type="PROSITE" id="PS50943">
    <property type="entry name" value="HTH_CROC1"/>
    <property type="match status" value="1"/>
</dbReference>
<dbReference type="CDD" id="cd00093">
    <property type="entry name" value="HTH_XRE"/>
    <property type="match status" value="1"/>
</dbReference>
<dbReference type="InterPro" id="IPR001387">
    <property type="entry name" value="Cro/C1-type_HTH"/>
</dbReference>
<evidence type="ECO:0000256" key="3">
    <source>
        <dbReference type="ARBA" id="ARBA00023163"/>
    </source>
</evidence>
<dbReference type="AlphaFoldDB" id="A0A151A456"/>
<dbReference type="InterPro" id="IPR011051">
    <property type="entry name" value="RmlC_Cupin_sf"/>
</dbReference>
<dbReference type="InterPro" id="IPR050807">
    <property type="entry name" value="TransReg_Diox_bact_type"/>
</dbReference>
<dbReference type="SMART" id="SM00530">
    <property type="entry name" value="HTH_XRE"/>
    <property type="match status" value="1"/>
</dbReference>
<dbReference type="RefSeq" id="WP_061854177.1">
    <property type="nucleotide sequence ID" value="NZ_JADIIR010000002.1"/>
</dbReference>
<organism evidence="5 6">
    <name type="scientific">Staphylococcus kloosii</name>
    <dbReference type="NCBI Taxonomy" id="29384"/>
    <lineage>
        <taxon>Bacteria</taxon>
        <taxon>Bacillati</taxon>
        <taxon>Bacillota</taxon>
        <taxon>Bacilli</taxon>
        <taxon>Bacillales</taxon>
        <taxon>Staphylococcaceae</taxon>
        <taxon>Staphylococcus</taxon>
    </lineage>
</organism>
<sequence>MSNIQNVIACNLMTYRKKNQLSLDKMSKLTNVSKNMLSQIERGESNPTITTLWKIANGLHLSLSELTTQQQDNVNFIDSTDILPIKDDNVVVYPYFPYDKSRQFEMFKMEIQPGCESSSEGHHLNSEEFIIVNKGVLTIIVNDEIYNIDETQALRFNSDIAHTYQNNTDDLITFTATIYYQ</sequence>
<evidence type="ECO:0000313" key="5">
    <source>
        <dbReference type="EMBL" id="KYH13950.1"/>
    </source>
</evidence>
<dbReference type="Gene3D" id="1.10.260.40">
    <property type="entry name" value="lambda repressor-like DNA-binding domains"/>
    <property type="match status" value="1"/>
</dbReference>
<keyword evidence="3" id="KW-0804">Transcription</keyword>
<keyword evidence="2" id="KW-0238">DNA-binding</keyword>
<evidence type="ECO:0000313" key="6">
    <source>
        <dbReference type="Proteomes" id="UP000075418"/>
    </source>
</evidence>
<keyword evidence="1" id="KW-0805">Transcription regulation</keyword>
<protein>
    <submittedName>
        <fullName evidence="5">Transcriptional regulator</fullName>
    </submittedName>
</protein>
<dbReference type="GO" id="GO:0005829">
    <property type="term" value="C:cytosol"/>
    <property type="evidence" value="ECO:0007669"/>
    <property type="project" value="TreeGrafter"/>
</dbReference>
<dbReference type="GO" id="GO:0003700">
    <property type="term" value="F:DNA-binding transcription factor activity"/>
    <property type="evidence" value="ECO:0007669"/>
    <property type="project" value="TreeGrafter"/>
</dbReference>
<dbReference type="CDD" id="cd02209">
    <property type="entry name" value="cupin_XRE_C"/>
    <property type="match status" value="1"/>
</dbReference>
<evidence type="ECO:0000259" key="4">
    <source>
        <dbReference type="PROSITE" id="PS50943"/>
    </source>
</evidence>
<dbReference type="SUPFAM" id="SSF47413">
    <property type="entry name" value="lambda repressor-like DNA-binding domains"/>
    <property type="match status" value="1"/>
</dbReference>
<dbReference type="GO" id="GO:0003677">
    <property type="term" value="F:DNA binding"/>
    <property type="evidence" value="ECO:0007669"/>
    <property type="project" value="UniProtKB-KW"/>
</dbReference>
<evidence type="ECO:0000256" key="1">
    <source>
        <dbReference type="ARBA" id="ARBA00023015"/>
    </source>
</evidence>
<dbReference type="SUPFAM" id="SSF51182">
    <property type="entry name" value="RmlC-like cupins"/>
    <property type="match status" value="1"/>
</dbReference>
<dbReference type="InterPro" id="IPR014710">
    <property type="entry name" value="RmlC-like_jellyroll"/>
</dbReference>
<dbReference type="PANTHER" id="PTHR46797">
    <property type="entry name" value="HTH-TYPE TRANSCRIPTIONAL REGULATOR"/>
    <property type="match status" value="1"/>
</dbReference>